<keyword evidence="4 6" id="KW-0808">Transferase</keyword>
<dbReference type="InterPro" id="IPR015421">
    <property type="entry name" value="PyrdxlP-dep_Trfase_major"/>
</dbReference>
<dbReference type="RefSeq" id="WP_017260859.1">
    <property type="nucleotide sequence ID" value="NZ_AUAW01000009.1"/>
</dbReference>
<accession>A0A0R1RLN1</accession>
<evidence type="ECO:0000259" key="7">
    <source>
        <dbReference type="Pfam" id="PF00155"/>
    </source>
</evidence>
<sequence>MPELEAQLTGMTRPVFDQIVPSAIRQFDNQIKDIPGILKLTLGEPDFNAPDHVKQATIDAINQNRSHYAPAAGLPELRETISTYLTKLNQVTYDPQTEILVTVGATEAIAAAMGTVLGAGDEVIIPTPIFPLYITTAQIDGATPVLVDTSVDDYVLTPARLTATLAAHPRAKMLVLNYPTNPTGVTYTDSQLQALAAVIRKHKLLVLADEIYCELAYDQPHVSISTLLPERTIVINGVSKTFAMTGYRVGYLAAPAALTQQIAKLHGALVTAAPTPMMAAATDALLHGSADTADMKAQYHERRDFLVQALNQLGFTTAQPNGAFYVFAKIPADEEQDDRTFALKVAQQAKVAVVPGSCFGPGGEGHVRLSYAADMDKLQEAVKRLAAYRANKLSVDVSA</sequence>
<evidence type="ECO:0000256" key="2">
    <source>
        <dbReference type="ARBA" id="ARBA00007441"/>
    </source>
</evidence>
<dbReference type="Gene3D" id="3.90.1150.10">
    <property type="entry name" value="Aspartate Aminotransferase, domain 1"/>
    <property type="match status" value="1"/>
</dbReference>
<keyword evidence="9" id="KW-1185">Reference proteome</keyword>
<comment type="cofactor">
    <cofactor evidence="1 6">
        <name>pyridoxal 5'-phosphate</name>
        <dbReference type="ChEBI" id="CHEBI:597326"/>
    </cofactor>
</comment>
<evidence type="ECO:0000256" key="1">
    <source>
        <dbReference type="ARBA" id="ARBA00001933"/>
    </source>
</evidence>
<keyword evidence="3 6" id="KW-0032">Aminotransferase</keyword>
<dbReference type="PANTHER" id="PTHR46383:SF4">
    <property type="entry name" value="AMINOTRANSFERASE"/>
    <property type="match status" value="1"/>
</dbReference>
<name>A0A0R1RLN1_9LACO</name>
<dbReference type="OrthoDB" id="9802328at2"/>
<comment type="similarity">
    <text evidence="2 6">Belongs to the class-I pyridoxal-phosphate-dependent aminotransferase family.</text>
</comment>
<evidence type="ECO:0000313" key="9">
    <source>
        <dbReference type="Proteomes" id="UP000051999"/>
    </source>
</evidence>
<dbReference type="CDD" id="cd00609">
    <property type="entry name" value="AAT_like"/>
    <property type="match status" value="1"/>
</dbReference>
<dbReference type="InterPro" id="IPR004838">
    <property type="entry name" value="NHTrfase_class1_PyrdxlP-BS"/>
</dbReference>
<dbReference type="GO" id="GO:0030170">
    <property type="term" value="F:pyridoxal phosphate binding"/>
    <property type="evidence" value="ECO:0007669"/>
    <property type="project" value="InterPro"/>
</dbReference>
<comment type="caution">
    <text evidence="8">The sequence shown here is derived from an EMBL/GenBank/DDBJ whole genome shotgun (WGS) entry which is preliminary data.</text>
</comment>
<reference evidence="8 9" key="1">
    <citation type="journal article" date="2015" name="Genome Announc.">
        <title>Expanding the biotechnology potential of lactobacilli through comparative genomics of 213 strains and associated genera.</title>
        <authorList>
            <person name="Sun Z."/>
            <person name="Harris H.M."/>
            <person name="McCann A."/>
            <person name="Guo C."/>
            <person name="Argimon S."/>
            <person name="Zhang W."/>
            <person name="Yang X."/>
            <person name="Jeffery I.B."/>
            <person name="Cooney J.C."/>
            <person name="Kagawa T.F."/>
            <person name="Liu W."/>
            <person name="Song Y."/>
            <person name="Salvetti E."/>
            <person name="Wrobel A."/>
            <person name="Rasinkangas P."/>
            <person name="Parkhill J."/>
            <person name="Rea M.C."/>
            <person name="O'Sullivan O."/>
            <person name="Ritari J."/>
            <person name="Douillard F.P."/>
            <person name="Paul Ross R."/>
            <person name="Yang R."/>
            <person name="Briner A.E."/>
            <person name="Felis G.E."/>
            <person name="de Vos W.M."/>
            <person name="Barrangou R."/>
            <person name="Klaenhammer T.R."/>
            <person name="Caufield P.W."/>
            <person name="Cui Y."/>
            <person name="Zhang H."/>
            <person name="O'Toole P.W."/>
        </authorList>
    </citation>
    <scope>NUCLEOTIDE SEQUENCE [LARGE SCALE GENOMIC DNA]</scope>
    <source>
        <strain evidence="8 9">DSM 15814</strain>
    </source>
</reference>
<dbReference type="InterPro" id="IPR004839">
    <property type="entry name" value="Aminotransferase_I/II_large"/>
</dbReference>
<dbReference type="PANTHER" id="PTHR46383">
    <property type="entry name" value="ASPARTATE AMINOTRANSFERASE"/>
    <property type="match status" value="1"/>
</dbReference>
<dbReference type="EC" id="2.6.1.-" evidence="6"/>
<protein>
    <recommendedName>
        <fullName evidence="6">Aminotransferase</fullName>
        <ecNumber evidence="6">2.6.1.-</ecNumber>
    </recommendedName>
</protein>
<keyword evidence="5" id="KW-0663">Pyridoxal phosphate</keyword>
<dbReference type="InterPro" id="IPR015424">
    <property type="entry name" value="PyrdxlP-dep_Trfase"/>
</dbReference>
<dbReference type="eggNOG" id="COG0436">
    <property type="taxonomic scope" value="Bacteria"/>
</dbReference>
<dbReference type="AlphaFoldDB" id="A0A0R1RLN1"/>
<dbReference type="PATRIC" id="fig|1114972.6.peg.2732"/>
<dbReference type="FunFam" id="3.40.640.10:FF:000033">
    <property type="entry name" value="Aspartate aminotransferase"/>
    <property type="match status" value="1"/>
</dbReference>
<dbReference type="GO" id="GO:0006520">
    <property type="term" value="P:amino acid metabolic process"/>
    <property type="evidence" value="ECO:0007669"/>
    <property type="project" value="InterPro"/>
</dbReference>
<organism evidence="8 9">
    <name type="scientific">Furfurilactobacillus rossiae DSM 15814</name>
    <dbReference type="NCBI Taxonomy" id="1114972"/>
    <lineage>
        <taxon>Bacteria</taxon>
        <taxon>Bacillati</taxon>
        <taxon>Bacillota</taxon>
        <taxon>Bacilli</taxon>
        <taxon>Lactobacillales</taxon>
        <taxon>Lactobacillaceae</taxon>
        <taxon>Furfurilactobacillus</taxon>
    </lineage>
</organism>
<evidence type="ECO:0000256" key="4">
    <source>
        <dbReference type="ARBA" id="ARBA00022679"/>
    </source>
</evidence>
<evidence type="ECO:0000256" key="5">
    <source>
        <dbReference type="ARBA" id="ARBA00022898"/>
    </source>
</evidence>
<evidence type="ECO:0000256" key="3">
    <source>
        <dbReference type="ARBA" id="ARBA00022576"/>
    </source>
</evidence>
<gene>
    <name evidence="8" type="ORF">FD35_GL002666</name>
</gene>
<dbReference type="InterPro" id="IPR015422">
    <property type="entry name" value="PyrdxlP-dep_Trfase_small"/>
</dbReference>
<proteinExistence type="inferred from homology"/>
<dbReference type="SUPFAM" id="SSF53383">
    <property type="entry name" value="PLP-dependent transferases"/>
    <property type="match status" value="1"/>
</dbReference>
<dbReference type="Pfam" id="PF00155">
    <property type="entry name" value="Aminotran_1_2"/>
    <property type="match status" value="1"/>
</dbReference>
<evidence type="ECO:0000313" key="8">
    <source>
        <dbReference type="EMBL" id="KRL54328.1"/>
    </source>
</evidence>
<dbReference type="EMBL" id="AZFF01000009">
    <property type="protein sequence ID" value="KRL54328.1"/>
    <property type="molecule type" value="Genomic_DNA"/>
</dbReference>
<feature type="domain" description="Aminotransferase class I/classII large" evidence="7">
    <location>
        <begin position="37"/>
        <end position="385"/>
    </location>
</feature>
<dbReference type="GO" id="GO:0008483">
    <property type="term" value="F:transaminase activity"/>
    <property type="evidence" value="ECO:0007669"/>
    <property type="project" value="UniProtKB-KW"/>
</dbReference>
<dbReference type="Gene3D" id="3.40.640.10">
    <property type="entry name" value="Type I PLP-dependent aspartate aminotransferase-like (Major domain)"/>
    <property type="match status" value="1"/>
</dbReference>
<evidence type="ECO:0000256" key="6">
    <source>
        <dbReference type="RuleBase" id="RU000481"/>
    </source>
</evidence>
<dbReference type="Proteomes" id="UP000051999">
    <property type="component" value="Unassembled WGS sequence"/>
</dbReference>
<dbReference type="STRING" id="1114972.FD35_GL002666"/>
<dbReference type="InterPro" id="IPR050596">
    <property type="entry name" value="AspAT/PAT-like"/>
</dbReference>
<dbReference type="PROSITE" id="PS00105">
    <property type="entry name" value="AA_TRANSFER_CLASS_1"/>
    <property type="match status" value="1"/>
</dbReference>